<feature type="coiled-coil region" evidence="1">
    <location>
        <begin position="131"/>
        <end position="467"/>
    </location>
</feature>
<keyword evidence="4" id="KW-1185">Reference proteome</keyword>
<feature type="region of interest" description="Disordered" evidence="2">
    <location>
        <begin position="60"/>
        <end position="88"/>
    </location>
</feature>
<evidence type="ECO:0000256" key="2">
    <source>
        <dbReference type="SAM" id="MobiDB-lite"/>
    </source>
</evidence>
<reference evidence="4" key="1">
    <citation type="journal article" date="2023" name="Commun. Biol.">
        <title>Genome analysis of Parmales, the sister group of diatoms, reveals the evolutionary specialization of diatoms from phago-mixotrophs to photoautotrophs.</title>
        <authorList>
            <person name="Ban H."/>
            <person name="Sato S."/>
            <person name="Yoshikawa S."/>
            <person name="Yamada K."/>
            <person name="Nakamura Y."/>
            <person name="Ichinomiya M."/>
            <person name="Sato N."/>
            <person name="Blanc-Mathieu R."/>
            <person name="Endo H."/>
            <person name="Kuwata A."/>
            <person name="Ogata H."/>
        </authorList>
    </citation>
    <scope>NUCLEOTIDE SEQUENCE [LARGE SCALE GENOMIC DNA]</scope>
</reference>
<protein>
    <submittedName>
        <fullName evidence="3">Uncharacterized protein</fullName>
    </submittedName>
</protein>
<evidence type="ECO:0000313" key="3">
    <source>
        <dbReference type="EMBL" id="GMI25998.1"/>
    </source>
</evidence>
<evidence type="ECO:0000313" key="4">
    <source>
        <dbReference type="Proteomes" id="UP001165065"/>
    </source>
</evidence>
<keyword evidence="1" id="KW-0175">Coiled coil</keyword>
<organism evidence="3 4">
    <name type="scientific">Triparma columacea</name>
    <dbReference type="NCBI Taxonomy" id="722753"/>
    <lineage>
        <taxon>Eukaryota</taxon>
        <taxon>Sar</taxon>
        <taxon>Stramenopiles</taxon>
        <taxon>Ochrophyta</taxon>
        <taxon>Bolidophyceae</taxon>
        <taxon>Parmales</taxon>
        <taxon>Triparmaceae</taxon>
        <taxon>Triparma</taxon>
    </lineage>
</organism>
<sequence length="514" mass="56885">MKCVLVIAISSAVCTYVPLAIIGVGLMLPSETLAFVLPPSIQKKSPTHFVLQPLLERKGFGVSASNPSQKDKKGGRSRSSSGKDVNTGIYPDLSQVVAKLDLRDSGEEAMQRQAYAKRKSIDNDIQEIKEIVEERDVVKEMTKKMEALEAKGLAEKKFLEKEIATLQGTISKLEVSQDEELKTARDELKAATDKASLISADRDSLSADKDALSADKVTLSTEKEKLSAEIAALEGKVMMIENESNDVIKSLKDELGDMQASLSTSEETAKSEAAALAKEIKRLELSAGASESGLRLSESKLAIAMDTITSLKAKAEEQTEQARLSVESVKKTLSDGFRKEREALEERLAAGMAELAALRVEYDGKLESKDAEIARLEEEVKEYKEHVFELDRDLEEASSSLDSLGKKKSALERQADELEKEKAKLRGDIEAMGVENSANLSAAEEKLRGLEARIEVNLEEIRKYESELTNIDPLMKRLKAAVKVRAKSRVERIKEGAKRRRDGIRERFKNIRRR</sequence>
<name>A0A9W7G053_9STRA</name>
<comment type="caution">
    <text evidence="3">The sequence shown here is derived from an EMBL/GenBank/DDBJ whole genome shotgun (WGS) entry which is preliminary data.</text>
</comment>
<dbReference type="AlphaFoldDB" id="A0A9W7G053"/>
<dbReference type="Proteomes" id="UP001165065">
    <property type="component" value="Unassembled WGS sequence"/>
</dbReference>
<proteinExistence type="predicted"/>
<gene>
    <name evidence="3" type="ORF">TrCOL_g4605</name>
</gene>
<dbReference type="EMBL" id="BRYA01000621">
    <property type="protein sequence ID" value="GMI25998.1"/>
    <property type="molecule type" value="Genomic_DNA"/>
</dbReference>
<accession>A0A9W7G053</accession>
<dbReference type="OrthoDB" id="10255522at2759"/>
<evidence type="ECO:0000256" key="1">
    <source>
        <dbReference type="SAM" id="Coils"/>
    </source>
</evidence>
<dbReference type="Gene3D" id="1.10.287.1490">
    <property type="match status" value="1"/>
</dbReference>